<evidence type="ECO:0000259" key="1">
    <source>
        <dbReference type="Pfam" id="PF18701"/>
    </source>
</evidence>
<feature type="domain" description="DUF5641" evidence="1">
    <location>
        <begin position="686"/>
        <end position="779"/>
    </location>
</feature>
<dbReference type="EMBL" id="QOIP01000009">
    <property type="protein sequence ID" value="RLU18801.1"/>
    <property type="molecule type" value="Genomic_DNA"/>
</dbReference>
<name>A0A3L8DEP9_OOCBI</name>
<dbReference type="PANTHER" id="PTHR47331">
    <property type="entry name" value="PHD-TYPE DOMAIN-CONTAINING PROTEIN"/>
    <property type="match status" value="1"/>
</dbReference>
<dbReference type="Pfam" id="PF05380">
    <property type="entry name" value="Peptidase_A17"/>
    <property type="match status" value="1"/>
</dbReference>
<dbReference type="AlphaFoldDB" id="A0A3L8DEP9"/>
<dbReference type="InterPro" id="IPR005312">
    <property type="entry name" value="DUF1759"/>
</dbReference>
<dbReference type="OrthoDB" id="5984724at2759"/>
<dbReference type="Proteomes" id="UP000279307">
    <property type="component" value="Chromosome 9"/>
</dbReference>
<proteinExistence type="predicted"/>
<dbReference type="SUPFAM" id="SSF56672">
    <property type="entry name" value="DNA/RNA polymerases"/>
    <property type="match status" value="1"/>
</dbReference>
<evidence type="ECO:0000313" key="2">
    <source>
        <dbReference type="EMBL" id="RLU18801.1"/>
    </source>
</evidence>
<evidence type="ECO:0000313" key="3">
    <source>
        <dbReference type="Proteomes" id="UP000279307"/>
    </source>
</evidence>
<gene>
    <name evidence="2" type="ORF">DMN91_009158</name>
</gene>
<organism evidence="2 3">
    <name type="scientific">Ooceraea biroi</name>
    <name type="common">Clonal raider ant</name>
    <name type="synonym">Cerapachys biroi</name>
    <dbReference type="NCBI Taxonomy" id="2015173"/>
    <lineage>
        <taxon>Eukaryota</taxon>
        <taxon>Metazoa</taxon>
        <taxon>Ecdysozoa</taxon>
        <taxon>Arthropoda</taxon>
        <taxon>Hexapoda</taxon>
        <taxon>Insecta</taxon>
        <taxon>Pterygota</taxon>
        <taxon>Neoptera</taxon>
        <taxon>Endopterygota</taxon>
        <taxon>Hymenoptera</taxon>
        <taxon>Apocrita</taxon>
        <taxon>Aculeata</taxon>
        <taxon>Formicoidea</taxon>
        <taxon>Formicidae</taxon>
        <taxon>Dorylinae</taxon>
        <taxon>Ooceraea</taxon>
    </lineage>
</organism>
<reference evidence="2 3" key="1">
    <citation type="journal article" date="2018" name="Genome Res.">
        <title>The genomic architecture and molecular evolution of ant odorant receptors.</title>
        <authorList>
            <person name="McKenzie S.K."/>
            <person name="Kronauer D.J.C."/>
        </authorList>
    </citation>
    <scope>NUCLEOTIDE SEQUENCE [LARGE SCALE GENOMIC DNA]</scope>
    <source>
        <strain evidence="2">Clonal line C1</strain>
    </source>
</reference>
<dbReference type="InterPro" id="IPR008042">
    <property type="entry name" value="Retrotrans_Pao"/>
</dbReference>
<dbReference type="Pfam" id="PF03564">
    <property type="entry name" value="DUF1759"/>
    <property type="match status" value="1"/>
</dbReference>
<accession>A0A3L8DEP9</accession>
<dbReference type="InterPro" id="IPR040676">
    <property type="entry name" value="DUF5641"/>
</dbReference>
<dbReference type="InterPro" id="IPR043502">
    <property type="entry name" value="DNA/RNA_pol_sf"/>
</dbReference>
<sequence length="783" mass="87955">MVVSNPDLTPVEQLHYLKTQVTGEASRLIVNIQMTSENFSRAWKALTSRYENKRALVTANLDRLFELKSMIQASSSDLKLLLSTVKECTGSLKSLDVPVQHWDLFLVYFVTRKLHTSILEAWEIHLGESTDLATFLQLETFLEGRIRALEAIQSSRLVSKSSATQKSSYKTNSARTHAIVVNKSGCSYCSAAHYIAACPDFAAKSLDERHEFIVKKNLCFNCLGTHRLRTPEKPVALSHVAVTVDCSDSPTILATAKVRILVTGGNSLVVRALLDQGSKKILWSASGTPLEYFLGTLTYGLVSSPYQSIQTLLQLADDEEHRFPLAANVLRFDFYVDDVLLGDDTPQRAHEKVHQLTNLLKAGGFKLQKWSTNESSILEDIVVPAPSSSSTREFDAETRMLGLTWHPSSDTFHFRVSQSDSSVTPTKRIVLSRVSQLFDPLGWLSPVTILGKIFIQSLWKAQVGWDEPLSPSLSLQWMEFSRELCNVQAYAIPRWLHTRSDSQTLELHGFSDASQNALGAVIFLRTFSDIDDVKVTLVAAKTYLSTIMFQRTSGWTPVYVSPGFEDVPFNGKNSSRIELQSFKSWRRTLDGITSSALRTRPTVHLADFCLAFLLITNFGDTDLSGLFNHPYSGQTKHLQSMTKPLYALSEDPDDLEALTPAHFLVGGPLNVLPEPALPDVPPARLSRWQLLRQLVDRFWQRWSTEYLQRMQARNKWQQPEQRVTTGSVVLIIDERYPPAKWPLARIIETHPGKDGLVRVVTIRTAVSTFKRPIHKLCPLPITD</sequence>
<dbReference type="GO" id="GO:0071897">
    <property type="term" value="P:DNA biosynthetic process"/>
    <property type="evidence" value="ECO:0007669"/>
    <property type="project" value="UniProtKB-ARBA"/>
</dbReference>
<protein>
    <recommendedName>
        <fullName evidence="1">DUF5641 domain-containing protein</fullName>
    </recommendedName>
</protein>
<dbReference type="Pfam" id="PF18701">
    <property type="entry name" value="DUF5641"/>
    <property type="match status" value="1"/>
</dbReference>
<comment type="caution">
    <text evidence="2">The sequence shown here is derived from an EMBL/GenBank/DDBJ whole genome shotgun (WGS) entry which is preliminary data.</text>
</comment>